<dbReference type="EMBL" id="LAZR01036198">
    <property type="protein sequence ID" value="KKL25483.1"/>
    <property type="molecule type" value="Genomic_DNA"/>
</dbReference>
<proteinExistence type="predicted"/>
<gene>
    <name evidence="1" type="ORF">LCGC14_2404820</name>
</gene>
<organism evidence="1">
    <name type="scientific">marine sediment metagenome</name>
    <dbReference type="NCBI Taxonomy" id="412755"/>
    <lineage>
        <taxon>unclassified sequences</taxon>
        <taxon>metagenomes</taxon>
        <taxon>ecological metagenomes</taxon>
    </lineage>
</organism>
<reference evidence="1" key="1">
    <citation type="journal article" date="2015" name="Nature">
        <title>Complex archaea that bridge the gap between prokaryotes and eukaryotes.</title>
        <authorList>
            <person name="Spang A."/>
            <person name="Saw J.H."/>
            <person name="Jorgensen S.L."/>
            <person name="Zaremba-Niedzwiedzka K."/>
            <person name="Martijn J."/>
            <person name="Lind A.E."/>
            <person name="van Eijk R."/>
            <person name="Schleper C."/>
            <person name="Guy L."/>
            <person name="Ettema T.J."/>
        </authorList>
    </citation>
    <scope>NUCLEOTIDE SEQUENCE</scope>
</reference>
<protein>
    <submittedName>
        <fullName evidence="1">Uncharacterized protein</fullName>
    </submittedName>
</protein>
<name>A0A0F9ENN7_9ZZZZ</name>
<evidence type="ECO:0000313" key="1">
    <source>
        <dbReference type="EMBL" id="KKL25483.1"/>
    </source>
</evidence>
<dbReference type="AlphaFoldDB" id="A0A0F9ENN7"/>
<comment type="caution">
    <text evidence="1">The sequence shown here is derived from an EMBL/GenBank/DDBJ whole genome shotgun (WGS) entry which is preliminary data.</text>
</comment>
<sequence length="58" mass="6375">MALGNFEVSAQQDVVVDGEDVIDQIALSEIIDYLGIKDILDDIGKVEVMDHFGLIEPE</sequence>
<accession>A0A0F9ENN7</accession>